<sequence length="75" mass="8298">MPIKFMGSFELRLTSIVGSLAAVRTPCSSNPGCGWGFFVAIGRIQAYVMRYTTECLGLCNCFENLHSKNPLKTYV</sequence>
<proteinExistence type="predicted"/>
<gene>
    <name evidence="1" type="ORF">KME15_10265</name>
</gene>
<dbReference type="AlphaFoldDB" id="A0A951QBW5"/>
<evidence type="ECO:0000313" key="1">
    <source>
        <dbReference type="EMBL" id="MBW4659049.1"/>
    </source>
</evidence>
<organism evidence="1 2">
    <name type="scientific">Drouetiella hepatica Uher 2000/2452</name>
    <dbReference type="NCBI Taxonomy" id="904376"/>
    <lineage>
        <taxon>Bacteria</taxon>
        <taxon>Bacillati</taxon>
        <taxon>Cyanobacteriota</taxon>
        <taxon>Cyanophyceae</taxon>
        <taxon>Oculatellales</taxon>
        <taxon>Oculatellaceae</taxon>
        <taxon>Drouetiella</taxon>
    </lineage>
</organism>
<name>A0A951QBW5_9CYAN</name>
<comment type="caution">
    <text evidence="1">The sequence shown here is derived from an EMBL/GenBank/DDBJ whole genome shotgun (WGS) entry which is preliminary data.</text>
</comment>
<reference evidence="1" key="1">
    <citation type="submission" date="2021-05" db="EMBL/GenBank/DDBJ databases">
        <authorList>
            <person name="Pietrasiak N."/>
            <person name="Ward R."/>
            <person name="Stajich J.E."/>
            <person name="Kurbessoian T."/>
        </authorList>
    </citation>
    <scope>NUCLEOTIDE SEQUENCE</scope>
    <source>
        <strain evidence="1">UHER 2000/2452</strain>
    </source>
</reference>
<accession>A0A951QBW5</accession>
<evidence type="ECO:0000313" key="2">
    <source>
        <dbReference type="Proteomes" id="UP000757435"/>
    </source>
</evidence>
<dbReference type="Proteomes" id="UP000757435">
    <property type="component" value="Unassembled WGS sequence"/>
</dbReference>
<dbReference type="EMBL" id="JAHHHD010000009">
    <property type="protein sequence ID" value="MBW4659049.1"/>
    <property type="molecule type" value="Genomic_DNA"/>
</dbReference>
<reference evidence="1" key="2">
    <citation type="journal article" date="2022" name="Microbiol. Resour. Announc.">
        <title>Metagenome Sequencing to Explore Phylogenomics of Terrestrial Cyanobacteria.</title>
        <authorList>
            <person name="Ward R.D."/>
            <person name="Stajich J.E."/>
            <person name="Johansen J.R."/>
            <person name="Huntemann M."/>
            <person name="Clum A."/>
            <person name="Foster B."/>
            <person name="Foster B."/>
            <person name="Roux S."/>
            <person name="Palaniappan K."/>
            <person name="Varghese N."/>
            <person name="Mukherjee S."/>
            <person name="Reddy T.B.K."/>
            <person name="Daum C."/>
            <person name="Copeland A."/>
            <person name="Chen I.A."/>
            <person name="Ivanova N.N."/>
            <person name="Kyrpides N.C."/>
            <person name="Shapiro N."/>
            <person name="Eloe-Fadrosh E.A."/>
            <person name="Pietrasiak N."/>
        </authorList>
    </citation>
    <scope>NUCLEOTIDE SEQUENCE</scope>
    <source>
        <strain evidence="1">UHER 2000/2452</strain>
    </source>
</reference>
<protein>
    <submittedName>
        <fullName evidence="1">Uncharacterized protein</fullName>
    </submittedName>
</protein>